<dbReference type="InterPro" id="IPR036388">
    <property type="entry name" value="WH-like_DNA-bd_sf"/>
</dbReference>
<dbReference type="Proteomes" id="UP000019063">
    <property type="component" value="Unassembled WGS sequence"/>
</dbReference>
<feature type="region of interest" description="Disordered" evidence="2">
    <location>
        <begin position="234"/>
        <end position="256"/>
    </location>
</feature>
<proteinExistence type="predicted"/>
<evidence type="ECO:0000313" key="4">
    <source>
        <dbReference type="EMBL" id="ETW12855.1"/>
    </source>
</evidence>
<dbReference type="eggNOG" id="COG2197">
    <property type="taxonomic scope" value="Bacteria"/>
</dbReference>
<dbReference type="PROSITE" id="PS50043">
    <property type="entry name" value="HTH_LUXR_2"/>
    <property type="match status" value="1"/>
</dbReference>
<feature type="domain" description="HTH luxR-type" evidence="3">
    <location>
        <begin position="167"/>
        <end position="232"/>
    </location>
</feature>
<dbReference type="CDD" id="cd06170">
    <property type="entry name" value="LuxR_C_like"/>
    <property type="match status" value="1"/>
</dbReference>
<dbReference type="SMART" id="SM00421">
    <property type="entry name" value="HTH_LUXR"/>
    <property type="match status" value="1"/>
</dbReference>
<dbReference type="PRINTS" id="PR00038">
    <property type="entry name" value="HTHLUXR"/>
</dbReference>
<dbReference type="PANTHER" id="PTHR43214">
    <property type="entry name" value="TWO-COMPONENT RESPONSE REGULATOR"/>
    <property type="match status" value="1"/>
</dbReference>
<evidence type="ECO:0000313" key="5">
    <source>
        <dbReference type="Proteomes" id="UP000019063"/>
    </source>
</evidence>
<comment type="caution">
    <text evidence="4">The sequence shown here is derived from an EMBL/GenBank/DDBJ whole genome shotgun (WGS) entry which is preliminary data.</text>
</comment>
<keyword evidence="5" id="KW-1185">Reference proteome</keyword>
<sequence length="256" mass="27264">MTETVLSIALIDPLPLRRAAFAAMLATWAPRSGVGLVSGADLDAVGREETGARPNVVLVNLGGLPLSSPDGRERVAAMAKSHEGALAVIVDTLSPACVAVAFDLGLRGAIRTSETPEVVFAALTFIAAGGCYIPHARDTVQDPRTMSYLPQGIEEATGPDHAEDEPVDNSDHDLTPRQYDVLAALAEGASNKEIARTLDLSEATVKSHIRQVMRKLKAQNRTQAALLARDLRRQTRSRAFLPPSQGQGSREAMVVK</sequence>
<dbReference type="AlphaFoldDB" id="W4HLK3"/>
<accession>W4HLK3</accession>
<dbReference type="GO" id="GO:0003677">
    <property type="term" value="F:DNA binding"/>
    <property type="evidence" value="ECO:0007669"/>
    <property type="project" value="UniProtKB-KW"/>
</dbReference>
<evidence type="ECO:0000256" key="2">
    <source>
        <dbReference type="SAM" id="MobiDB-lite"/>
    </source>
</evidence>
<dbReference type="RefSeq" id="WP_051487676.1">
    <property type="nucleotide sequence ID" value="NZ_AQQW01000005.1"/>
</dbReference>
<protein>
    <submittedName>
        <fullName evidence="4">LuxR family transcriptional regulator</fullName>
    </submittedName>
</protein>
<dbReference type="EMBL" id="AQQW01000005">
    <property type="protein sequence ID" value="ETW12855.1"/>
    <property type="molecule type" value="Genomic_DNA"/>
</dbReference>
<dbReference type="InterPro" id="IPR016032">
    <property type="entry name" value="Sig_transdc_resp-reg_C-effctor"/>
</dbReference>
<dbReference type="Pfam" id="PF00196">
    <property type="entry name" value="GerE"/>
    <property type="match status" value="1"/>
</dbReference>
<dbReference type="Gene3D" id="1.10.10.10">
    <property type="entry name" value="Winged helix-like DNA-binding domain superfamily/Winged helix DNA-binding domain"/>
    <property type="match status" value="1"/>
</dbReference>
<dbReference type="STRING" id="1379903.ATO8_09938"/>
<dbReference type="InterPro" id="IPR039420">
    <property type="entry name" value="WalR-like"/>
</dbReference>
<gene>
    <name evidence="4" type="ORF">ATO8_09938</name>
</gene>
<name>W4HLK3_9RHOB</name>
<dbReference type="PANTHER" id="PTHR43214:SF42">
    <property type="entry name" value="TRANSCRIPTIONAL REGULATORY PROTEIN DESR"/>
    <property type="match status" value="1"/>
</dbReference>
<evidence type="ECO:0000259" key="3">
    <source>
        <dbReference type="PROSITE" id="PS50043"/>
    </source>
</evidence>
<keyword evidence="1" id="KW-0238">DNA-binding</keyword>
<dbReference type="SUPFAM" id="SSF46894">
    <property type="entry name" value="C-terminal effector domain of the bipartite response regulators"/>
    <property type="match status" value="1"/>
</dbReference>
<reference evidence="4 5" key="1">
    <citation type="journal article" date="2014" name="Antonie Van Leeuwenhoek">
        <title>Roseivivax atlanticus sp. nov., isolated from surface seawater of the Atlantic Ocean.</title>
        <authorList>
            <person name="Li G."/>
            <person name="Lai Q."/>
            <person name="Liu X."/>
            <person name="Sun F."/>
            <person name="Shao Z."/>
        </authorList>
    </citation>
    <scope>NUCLEOTIDE SEQUENCE [LARGE SCALE GENOMIC DNA]</scope>
    <source>
        <strain evidence="4 5">22II-s10s</strain>
    </source>
</reference>
<dbReference type="GO" id="GO:0006355">
    <property type="term" value="P:regulation of DNA-templated transcription"/>
    <property type="evidence" value="ECO:0007669"/>
    <property type="project" value="InterPro"/>
</dbReference>
<dbReference type="InterPro" id="IPR000792">
    <property type="entry name" value="Tscrpt_reg_LuxR_C"/>
</dbReference>
<evidence type="ECO:0000256" key="1">
    <source>
        <dbReference type="ARBA" id="ARBA00023125"/>
    </source>
</evidence>
<organism evidence="4 5">
    <name type="scientific">Roseivivax marinus</name>
    <dbReference type="NCBI Taxonomy" id="1379903"/>
    <lineage>
        <taxon>Bacteria</taxon>
        <taxon>Pseudomonadati</taxon>
        <taxon>Pseudomonadota</taxon>
        <taxon>Alphaproteobacteria</taxon>
        <taxon>Rhodobacterales</taxon>
        <taxon>Roseobacteraceae</taxon>
        <taxon>Roseivivax</taxon>
    </lineage>
</organism>